<dbReference type="Gene3D" id="1.10.10.2840">
    <property type="entry name" value="PucR C-terminal helix-turn-helix domain"/>
    <property type="match status" value="1"/>
</dbReference>
<comment type="caution">
    <text evidence="2">The sequence shown here is derived from an EMBL/GenBank/DDBJ whole genome shotgun (WGS) entry which is preliminary data.</text>
</comment>
<dbReference type="PANTHER" id="PTHR33744">
    <property type="entry name" value="CARBOHYDRATE DIACID REGULATOR"/>
    <property type="match status" value="1"/>
</dbReference>
<dbReference type="InterPro" id="IPR051448">
    <property type="entry name" value="CdaR-like_regulators"/>
</dbReference>
<dbReference type="OrthoDB" id="9792148at2"/>
<sequence length="366" mass="42563">MDWERLKKQLESIGKSPVRLVTKKPAEWERMTQSGEKLPKDKGSFLIEKDVYFLLQKDDQQIQAISIPEDKLHGNERSLIEWIIESSQPEKKQRNMLFLEEEKKLAAVRSWLLEHADSEGNVEMPDSIASQASLYSNKIPFLLYGDYSPNIRVSYRELKKLLETFFDTEIILVPLLEKEWLILAPDNLLNVSQEDRLDVQEESTEQMLDALASGLHEMLASEWVGESHLGVHYPIQPAQSLLSSMVSLRGTIMLGRLYNMASNIHMPWHLQMEKLLHQIPEQEKHQFLEQVLKDYALDSETQSTLEHFFSLDCNVSETAKKLYIHRNTLLYRLDKFKNETGLDVRTFHDAVLVKLAIVLYKVTKRK</sequence>
<evidence type="ECO:0000313" key="2">
    <source>
        <dbReference type="EMBL" id="MVP01231.1"/>
    </source>
</evidence>
<dbReference type="Pfam" id="PF13556">
    <property type="entry name" value="HTH_30"/>
    <property type="match status" value="1"/>
</dbReference>
<dbReference type="AlphaFoldDB" id="A0A7X3FK53"/>
<proteinExistence type="predicted"/>
<protein>
    <submittedName>
        <fullName evidence="2">PucR family transcriptional regulator</fullName>
    </submittedName>
</protein>
<keyword evidence="3" id="KW-1185">Reference proteome</keyword>
<dbReference type="SUPFAM" id="SSF46689">
    <property type="entry name" value="Homeodomain-like"/>
    <property type="match status" value="1"/>
</dbReference>
<dbReference type="InterPro" id="IPR009057">
    <property type="entry name" value="Homeodomain-like_sf"/>
</dbReference>
<dbReference type="InterPro" id="IPR042070">
    <property type="entry name" value="PucR_C-HTH_sf"/>
</dbReference>
<name>A0A7X3FK53_9BACL</name>
<organism evidence="2 3">
    <name type="scientific">Paenibacillus lutrae</name>
    <dbReference type="NCBI Taxonomy" id="2078573"/>
    <lineage>
        <taxon>Bacteria</taxon>
        <taxon>Bacillati</taxon>
        <taxon>Bacillota</taxon>
        <taxon>Bacilli</taxon>
        <taxon>Bacillales</taxon>
        <taxon>Paenibacillaceae</taxon>
        <taxon>Paenibacillus</taxon>
    </lineage>
</organism>
<accession>A0A7X3FK53</accession>
<dbReference type="EMBL" id="RHLK01000011">
    <property type="protein sequence ID" value="MVP01231.1"/>
    <property type="molecule type" value="Genomic_DNA"/>
</dbReference>
<reference evidence="2 3" key="1">
    <citation type="journal article" date="2019" name="Microorganisms">
        <title>Paenibacillus lutrae sp. nov., A Chitinolytic Species Isolated from A River Otter in Castril Natural Park, Granada, Spain.</title>
        <authorList>
            <person name="Rodriguez M."/>
            <person name="Reina J.C."/>
            <person name="Bejar V."/>
            <person name="Llamas I."/>
        </authorList>
    </citation>
    <scope>NUCLEOTIDE SEQUENCE [LARGE SCALE GENOMIC DNA]</scope>
    <source>
        <strain evidence="2 3">N10</strain>
    </source>
</reference>
<evidence type="ECO:0000313" key="3">
    <source>
        <dbReference type="Proteomes" id="UP000490800"/>
    </source>
</evidence>
<dbReference type="RefSeq" id="WP_157337463.1">
    <property type="nucleotide sequence ID" value="NZ_RHLK01000011.1"/>
</dbReference>
<evidence type="ECO:0000259" key="1">
    <source>
        <dbReference type="Pfam" id="PF13556"/>
    </source>
</evidence>
<dbReference type="Proteomes" id="UP000490800">
    <property type="component" value="Unassembled WGS sequence"/>
</dbReference>
<dbReference type="InterPro" id="IPR025736">
    <property type="entry name" value="PucR_C-HTH_dom"/>
</dbReference>
<feature type="domain" description="PucR C-terminal helix-turn-helix" evidence="1">
    <location>
        <begin position="304"/>
        <end position="357"/>
    </location>
</feature>
<dbReference type="PANTHER" id="PTHR33744:SF15">
    <property type="entry name" value="CARBOHYDRATE DIACID REGULATOR"/>
    <property type="match status" value="1"/>
</dbReference>
<gene>
    <name evidence="2" type="ORF">EDM21_17170</name>
</gene>